<dbReference type="InterPro" id="IPR007110">
    <property type="entry name" value="Ig-like_dom"/>
</dbReference>
<reference evidence="5" key="1">
    <citation type="submission" date="2025-08" db="UniProtKB">
        <authorList>
            <consortium name="Ensembl"/>
        </authorList>
    </citation>
    <scope>IDENTIFICATION</scope>
</reference>
<dbReference type="PANTHER" id="PTHR19944:SF98">
    <property type="entry name" value="IG-LIKE DOMAIN-CONTAINING PROTEIN"/>
    <property type="match status" value="1"/>
</dbReference>
<dbReference type="InterPro" id="IPR050160">
    <property type="entry name" value="MHC/Immunoglobulin"/>
</dbReference>
<sequence>METTHLVASLGALILISYLVLPPSASGSPVFFYVFGFSLITPPSLNTKPPCLAGQPKVSPTVYVYPPSSEEIEAKSKATLVCLMSGFYPGSVQVTWKVDGSPISSGVETTKPSKQSDNKFVASSYLSLSASDWSQDKPYTCQVTHDEKTFEKTVKSSECS</sequence>
<dbReference type="SMART" id="SM00407">
    <property type="entry name" value="IGc1"/>
    <property type="match status" value="1"/>
</dbReference>
<dbReference type="InterPro" id="IPR013783">
    <property type="entry name" value="Ig-like_fold"/>
</dbReference>
<organism evidence="5 6">
    <name type="scientific">Sphenodon punctatus</name>
    <name type="common">Tuatara</name>
    <name type="synonym">Hatteria punctata</name>
    <dbReference type="NCBI Taxonomy" id="8508"/>
    <lineage>
        <taxon>Eukaryota</taxon>
        <taxon>Metazoa</taxon>
        <taxon>Chordata</taxon>
        <taxon>Craniata</taxon>
        <taxon>Vertebrata</taxon>
        <taxon>Euteleostomi</taxon>
        <taxon>Lepidosauria</taxon>
        <taxon>Sphenodontia</taxon>
        <taxon>Sphenodontidae</taxon>
        <taxon>Sphenodon</taxon>
    </lineage>
</organism>
<dbReference type="Proteomes" id="UP000694392">
    <property type="component" value="Unplaced"/>
</dbReference>
<dbReference type="InterPro" id="IPR003597">
    <property type="entry name" value="Ig_C1-set"/>
</dbReference>
<dbReference type="PROSITE" id="PS00290">
    <property type="entry name" value="IG_MHC"/>
    <property type="match status" value="1"/>
</dbReference>
<reference evidence="5" key="2">
    <citation type="submission" date="2025-09" db="UniProtKB">
        <authorList>
            <consortium name="Ensembl"/>
        </authorList>
    </citation>
    <scope>IDENTIFICATION</scope>
</reference>
<evidence type="ECO:0000256" key="1">
    <source>
        <dbReference type="ARBA" id="ARBA00023157"/>
    </source>
</evidence>
<dbReference type="Pfam" id="PF07654">
    <property type="entry name" value="C1-set"/>
    <property type="match status" value="1"/>
</dbReference>
<evidence type="ECO:0000313" key="5">
    <source>
        <dbReference type="Ensembl" id="ENSSPUP00000005159.1"/>
    </source>
</evidence>
<feature type="chain" id="PRO_5034379049" description="Ig-like domain-containing protein" evidence="3">
    <location>
        <begin position="28"/>
        <end position="160"/>
    </location>
</feature>
<proteinExistence type="predicted"/>
<keyword evidence="1" id="KW-1015">Disulfide bond</keyword>
<dbReference type="PANTHER" id="PTHR19944">
    <property type="entry name" value="MHC CLASS II-RELATED"/>
    <property type="match status" value="1"/>
</dbReference>
<dbReference type="Ensembl" id="ENSSPUT00000005484.1">
    <property type="protein sequence ID" value="ENSSPUP00000005159.1"/>
    <property type="gene ID" value="ENSSPUG00000003988.1"/>
</dbReference>
<evidence type="ECO:0000256" key="2">
    <source>
        <dbReference type="ARBA" id="ARBA00023319"/>
    </source>
</evidence>
<keyword evidence="2" id="KW-0393">Immunoglobulin domain</keyword>
<dbReference type="FunFam" id="2.60.40.10:FF:000283">
    <property type="entry name" value="Immunoglobulin kappa constant"/>
    <property type="match status" value="1"/>
</dbReference>
<dbReference type="InterPro" id="IPR036179">
    <property type="entry name" value="Ig-like_dom_sf"/>
</dbReference>
<evidence type="ECO:0000259" key="4">
    <source>
        <dbReference type="PROSITE" id="PS50835"/>
    </source>
</evidence>
<evidence type="ECO:0000313" key="6">
    <source>
        <dbReference type="Proteomes" id="UP000694392"/>
    </source>
</evidence>
<keyword evidence="3" id="KW-0732">Signal</keyword>
<feature type="domain" description="Ig-like" evidence="4">
    <location>
        <begin position="60"/>
        <end position="157"/>
    </location>
</feature>
<dbReference type="GeneTree" id="ENSGT00940000153307"/>
<dbReference type="OMA" id="WESHSSY"/>
<dbReference type="SUPFAM" id="SSF48726">
    <property type="entry name" value="Immunoglobulin"/>
    <property type="match status" value="1"/>
</dbReference>
<dbReference type="PROSITE" id="PS50835">
    <property type="entry name" value="IG_LIKE"/>
    <property type="match status" value="1"/>
</dbReference>
<evidence type="ECO:0000256" key="3">
    <source>
        <dbReference type="SAM" id="SignalP"/>
    </source>
</evidence>
<protein>
    <recommendedName>
        <fullName evidence="4">Ig-like domain-containing protein</fullName>
    </recommendedName>
</protein>
<dbReference type="AlphaFoldDB" id="A0A8D0GF15"/>
<name>A0A8D0GF15_SPHPU</name>
<keyword evidence="6" id="KW-1185">Reference proteome</keyword>
<feature type="signal peptide" evidence="3">
    <location>
        <begin position="1"/>
        <end position="27"/>
    </location>
</feature>
<dbReference type="InterPro" id="IPR003006">
    <property type="entry name" value="Ig/MHC_CS"/>
</dbReference>
<accession>A0A8D0GF15</accession>
<dbReference type="Gene3D" id="2.60.40.10">
    <property type="entry name" value="Immunoglobulins"/>
    <property type="match status" value="1"/>
</dbReference>